<evidence type="ECO:0000313" key="19">
    <source>
        <dbReference type="Proteomes" id="UP000596661"/>
    </source>
</evidence>
<evidence type="ECO:0000256" key="3">
    <source>
        <dbReference type="ARBA" id="ARBA00011073"/>
    </source>
</evidence>
<accession>A0A803NYF3</accession>
<dbReference type="InterPro" id="IPR003137">
    <property type="entry name" value="PA_domain"/>
</dbReference>
<evidence type="ECO:0000256" key="5">
    <source>
        <dbReference type="ARBA" id="ARBA00022525"/>
    </source>
</evidence>
<feature type="domain" description="IBR" evidence="17">
    <location>
        <begin position="125"/>
        <end position="188"/>
    </location>
</feature>
<dbReference type="Pfam" id="PF17766">
    <property type="entry name" value="fn3_6"/>
    <property type="match status" value="1"/>
</dbReference>
<evidence type="ECO:0000256" key="6">
    <source>
        <dbReference type="ARBA" id="ARBA00022670"/>
    </source>
</evidence>
<keyword evidence="19" id="KW-1185">Reference proteome</keyword>
<dbReference type="GO" id="GO:0009610">
    <property type="term" value="P:response to symbiotic fungus"/>
    <property type="evidence" value="ECO:0007669"/>
    <property type="project" value="UniProtKB-ARBA"/>
</dbReference>
<evidence type="ECO:0000256" key="16">
    <source>
        <dbReference type="PROSITE-ProRule" id="PRU01240"/>
    </source>
</evidence>
<dbReference type="CDD" id="cd22582">
    <property type="entry name" value="BRcat_RBR_unk"/>
    <property type="match status" value="1"/>
</dbReference>
<dbReference type="Pfam" id="PF00082">
    <property type="entry name" value="Peptidase_S8"/>
    <property type="match status" value="1"/>
</dbReference>
<dbReference type="GO" id="GO:0006508">
    <property type="term" value="P:proteolysis"/>
    <property type="evidence" value="ECO:0007669"/>
    <property type="project" value="UniProtKB-KW"/>
</dbReference>
<dbReference type="InterPro" id="IPR037045">
    <property type="entry name" value="S8pro/Inhibitor_I9_sf"/>
</dbReference>
<dbReference type="PROSITE" id="PS00138">
    <property type="entry name" value="SUBTILASE_SER"/>
    <property type="match status" value="1"/>
</dbReference>
<comment type="subcellular location">
    <subcellularLocation>
        <location evidence="2">Secreted</location>
        <location evidence="2">Extracellular space</location>
        <location evidence="2">Apoplast</location>
    </subcellularLocation>
</comment>
<dbReference type="InterPro" id="IPR045051">
    <property type="entry name" value="SBT"/>
</dbReference>
<keyword evidence="7" id="KW-0479">Metal-binding</keyword>
<dbReference type="GO" id="GO:0009609">
    <property type="term" value="P:response to symbiotic bacterium"/>
    <property type="evidence" value="ECO:0007669"/>
    <property type="project" value="UniProtKB-ARBA"/>
</dbReference>
<keyword evidence="11 16" id="KW-0378">Hydrolase</keyword>
<dbReference type="InterPro" id="IPR041469">
    <property type="entry name" value="Subtilisin-like_FN3"/>
</dbReference>
<dbReference type="Gramene" id="evm.model.02.2692">
    <property type="protein sequence ID" value="cds.evm.model.02.2692"/>
    <property type="gene ID" value="evm.TU.02.2692"/>
</dbReference>
<dbReference type="Pfam" id="PF05922">
    <property type="entry name" value="Inhibitor_I9"/>
    <property type="match status" value="1"/>
</dbReference>
<keyword evidence="6 16" id="KW-0645">Protease</keyword>
<evidence type="ECO:0000256" key="8">
    <source>
        <dbReference type="ARBA" id="ARBA00022729"/>
    </source>
</evidence>
<keyword evidence="12 16" id="KW-0720">Serine protease</keyword>
<dbReference type="GO" id="GO:0048731">
    <property type="term" value="P:system development"/>
    <property type="evidence" value="ECO:0007669"/>
    <property type="project" value="UniProtKB-ARBA"/>
</dbReference>
<evidence type="ECO:0000256" key="9">
    <source>
        <dbReference type="ARBA" id="ARBA00022771"/>
    </source>
</evidence>
<dbReference type="SUPFAM" id="SSF54897">
    <property type="entry name" value="Protease propeptides/inhibitors"/>
    <property type="match status" value="1"/>
</dbReference>
<dbReference type="FunFam" id="3.50.30.30:FF:000005">
    <property type="entry name" value="subtilisin-like protease SBT1.5"/>
    <property type="match status" value="1"/>
</dbReference>
<feature type="active site" description="Charge relay system" evidence="15 16">
    <location>
        <position position="481"/>
    </location>
</feature>
<evidence type="ECO:0000256" key="1">
    <source>
        <dbReference type="ARBA" id="ARBA00002076"/>
    </source>
</evidence>
<reference evidence="18" key="1">
    <citation type="submission" date="2018-11" db="EMBL/GenBank/DDBJ databases">
        <authorList>
            <person name="Grassa J C."/>
        </authorList>
    </citation>
    <scope>NUCLEOTIDE SEQUENCE [LARGE SCALE GENOMIC DNA]</scope>
</reference>
<dbReference type="SUPFAM" id="SSF52743">
    <property type="entry name" value="Subtilisin-like"/>
    <property type="match status" value="1"/>
</dbReference>
<sequence>MAGSSSTNLNPLVDDFYFSALFDDDELFPISDEKYAHELQLQEALMSAAFSSRKLFPVKEEKDHNNMFKTTAADRLLMKKLPPASVQSALNPKRQERCSETTTVPTRIALTVLLCRSIVPEQVFGRWESALCESLILGAKKIYCPFKDCLAMMVVDDGEVSVTVSECPGCHRLFCAQCNVSWHEGTECGEFQRVVGKSGSTKMSSSEKEDKMKGVFTFHAGVEMNSAMDADPNGLQAMLVLLIKNSFVRSVTFRAWHDETECGAFERVTKTGGTTSSLVKEEQAANGEKTFIVQVQRQAKPSIFPTHKNWYESSLATLASSSSEKTSTFDNAVIHTYENVFHGFSAKLSPSEASKLESLPHVLAVIPEQVRYVQTTRSPEFLGLKTTGSAGLLKESDFGSDLVIGVIDTGIWPERKSFNDRDLGPVPSKWKGQCIAGKDFPATSCNRKLIGARYFCDGYESTNGKMNDTTELRSPRDSDGHGTHTASIAAGRYVFPASTLGYARGVAAGMAPKARLATYKVCWNAGCYDSDILAAFDAAVADGVDVISLSVGGVVVPYYLDSIAMGAFGAADAGVFVSASAGNGGPGGLTVTNVAPWVTTVGAGTMDRDFPADVKLGNGRTIPGVSVYGGPGLTPGKMYPLLYAGNVGGDGYSSSLCLEGSLDPKLVKGKIVLCDRGINSRAAKGEVVQKSGGIGMILANVVSDGEGLVADCHVLPATSVGASAGDEIRKYITSSSKSQSPPTATIIFKGTKLGVRPAPVVASFSARGPNPESPEILKPDVIAPGVNILAAWPDRVGPSGITSDKRRTEFNILSGTSMACPHVSGLAALLKAAHPDWSPAAIRSALMTTAYTVDNRGETMLDESTGNSSTVLEFGSGHVHPEKAMDPGLVYDITSYDYIDFLCNSNYTTKNIQVITRKNADCRGAKKAGHAGNLNYPSLAVVFQQYGKHKMSTHFIRTVTNVGEPNSVYRVTVRPPSGTLVTVQPDKLVFRRVGQKLNFLVRVEATAVKLSAGSSDVKSGSIVWSDGIHKVTSPLVVTMQQPF</sequence>
<keyword evidence="8" id="KW-0732">Signal</keyword>
<evidence type="ECO:0000256" key="2">
    <source>
        <dbReference type="ARBA" id="ARBA00004271"/>
    </source>
</evidence>
<dbReference type="EMBL" id="UZAU01000235">
    <property type="status" value="NOT_ANNOTATED_CDS"/>
    <property type="molecule type" value="Genomic_DNA"/>
</dbReference>
<evidence type="ECO:0000256" key="4">
    <source>
        <dbReference type="ARBA" id="ARBA00022523"/>
    </source>
</evidence>
<dbReference type="OMA" id="NRDEPML"/>
<evidence type="ECO:0000256" key="12">
    <source>
        <dbReference type="ARBA" id="ARBA00022825"/>
    </source>
</evidence>
<evidence type="ECO:0000256" key="10">
    <source>
        <dbReference type="ARBA" id="ARBA00022786"/>
    </source>
</evidence>
<dbReference type="Gene3D" id="3.30.70.80">
    <property type="entry name" value="Peptidase S8 propeptide/proteinase inhibitor I9"/>
    <property type="match status" value="1"/>
</dbReference>
<keyword evidence="9" id="KW-0863">Zinc-finger</keyword>
<dbReference type="Proteomes" id="UP000596661">
    <property type="component" value="Chromosome 2"/>
</dbReference>
<feature type="active site" description="Charge relay system" evidence="15 16">
    <location>
        <position position="408"/>
    </location>
</feature>
<dbReference type="InterPro" id="IPR000209">
    <property type="entry name" value="Peptidase_S8/S53_dom"/>
</dbReference>
<dbReference type="PROSITE" id="PS51892">
    <property type="entry name" value="SUBTILASE"/>
    <property type="match status" value="1"/>
</dbReference>
<evidence type="ECO:0000256" key="14">
    <source>
        <dbReference type="ARBA" id="ARBA00023180"/>
    </source>
</evidence>
<reference evidence="18" key="2">
    <citation type="submission" date="2021-03" db="UniProtKB">
        <authorList>
            <consortium name="EnsemblPlants"/>
        </authorList>
    </citation>
    <scope>IDENTIFICATION</scope>
</reference>
<evidence type="ECO:0000256" key="13">
    <source>
        <dbReference type="ARBA" id="ARBA00022833"/>
    </source>
</evidence>
<dbReference type="GO" id="GO:0004252">
    <property type="term" value="F:serine-type endopeptidase activity"/>
    <property type="evidence" value="ECO:0007669"/>
    <property type="project" value="UniProtKB-UniRule"/>
</dbReference>
<dbReference type="Gene3D" id="3.50.30.30">
    <property type="match status" value="1"/>
</dbReference>
<dbReference type="AlphaFoldDB" id="A0A803NYF3"/>
<evidence type="ECO:0000313" key="18">
    <source>
        <dbReference type="EnsemblPlants" id="cds.evm.model.02.2692"/>
    </source>
</evidence>
<dbReference type="GO" id="GO:0048046">
    <property type="term" value="C:apoplast"/>
    <property type="evidence" value="ECO:0007669"/>
    <property type="project" value="UniProtKB-SubCell"/>
</dbReference>
<dbReference type="InterPro" id="IPR015500">
    <property type="entry name" value="Peptidase_S8_subtilisin-rel"/>
</dbReference>
<dbReference type="Gene3D" id="2.60.40.2310">
    <property type="match status" value="1"/>
</dbReference>
<dbReference type="InterPro" id="IPR023828">
    <property type="entry name" value="Peptidase_S8_Ser-AS"/>
</dbReference>
<dbReference type="SUPFAM" id="SSF57850">
    <property type="entry name" value="RING/U-box"/>
    <property type="match status" value="1"/>
</dbReference>
<name>A0A803NYF3_CANSA</name>
<dbReference type="InterPro" id="IPR034197">
    <property type="entry name" value="Peptidases_S8_3"/>
</dbReference>
<feature type="active site" description="Charge relay system" evidence="15 16">
    <location>
        <position position="817"/>
    </location>
</feature>
<keyword evidence="4" id="KW-0052">Apoplast</keyword>
<keyword evidence="10" id="KW-0833">Ubl conjugation pathway</keyword>
<dbReference type="PRINTS" id="PR00723">
    <property type="entry name" value="SUBTILISIN"/>
</dbReference>
<dbReference type="Gene3D" id="3.40.50.200">
    <property type="entry name" value="Peptidase S8/S53 domain"/>
    <property type="match status" value="1"/>
</dbReference>
<dbReference type="Pfam" id="PF02225">
    <property type="entry name" value="PA"/>
    <property type="match status" value="1"/>
</dbReference>
<evidence type="ECO:0000256" key="7">
    <source>
        <dbReference type="ARBA" id="ARBA00022723"/>
    </source>
</evidence>
<dbReference type="PANTHER" id="PTHR10795">
    <property type="entry name" value="PROPROTEIN CONVERTASE SUBTILISIN/KEXIN"/>
    <property type="match status" value="1"/>
</dbReference>
<dbReference type="GO" id="GO:0008270">
    <property type="term" value="F:zinc ion binding"/>
    <property type="evidence" value="ECO:0007669"/>
    <property type="project" value="UniProtKB-KW"/>
</dbReference>
<dbReference type="Pfam" id="PF01485">
    <property type="entry name" value="IBR"/>
    <property type="match status" value="1"/>
</dbReference>
<comment type="function">
    <text evidence="1">Required for arbuscular mycorrhiza (AM) development during AM symbiosis with AM fungi (e.g. Glomeromycota intraradices).</text>
</comment>
<dbReference type="InterPro" id="IPR036852">
    <property type="entry name" value="Peptidase_S8/S53_dom_sf"/>
</dbReference>
<dbReference type="SMART" id="SM00647">
    <property type="entry name" value="IBR"/>
    <property type="match status" value="1"/>
</dbReference>
<dbReference type="CDD" id="cd02120">
    <property type="entry name" value="PA_subtilisin_like"/>
    <property type="match status" value="1"/>
</dbReference>
<dbReference type="InterPro" id="IPR002867">
    <property type="entry name" value="IBR_dom"/>
</dbReference>
<organism evidence="18 19">
    <name type="scientific">Cannabis sativa</name>
    <name type="common">Hemp</name>
    <name type="synonym">Marijuana</name>
    <dbReference type="NCBI Taxonomy" id="3483"/>
    <lineage>
        <taxon>Eukaryota</taxon>
        <taxon>Viridiplantae</taxon>
        <taxon>Streptophyta</taxon>
        <taxon>Embryophyta</taxon>
        <taxon>Tracheophyta</taxon>
        <taxon>Spermatophyta</taxon>
        <taxon>Magnoliopsida</taxon>
        <taxon>eudicotyledons</taxon>
        <taxon>Gunneridae</taxon>
        <taxon>Pentapetalae</taxon>
        <taxon>rosids</taxon>
        <taxon>fabids</taxon>
        <taxon>Rosales</taxon>
        <taxon>Cannabaceae</taxon>
        <taxon>Cannabis</taxon>
    </lineage>
</organism>
<dbReference type="InterPro" id="IPR010259">
    <property type="entry name" value="S8pro/Inhibitor_I9"/>
</dbReference>
<dbReference type="CDD" id="cd04852">
    <property type="entry name" value="Peptidases_S8_3"/>
    <property type="match status" value="1"/>
</dbReference>
<dbReference type="FunFam" id="2.60.40.2310:FF:000002">
    <property type="entry name" value="p69E protein-like"/>
    <property type="match status" value="1"/>
</dbReference>
<protein>
    <recommendedName>
        <fullName evidence="17">IBR domain-containing protein</fullName>
    </recommendedName>
</protein>
<keyword evidence="5" id="KW-0964">Secreted</keyword>
<proteinExistence type="inferred from homology"/>
<dbReference type="FunFam" id="3.30.70.80:FF:000003">
    <property type="entry name" value="Subtilisin-like protease SBT1.9"/>
    <property type="match status" value="1"/>
</dbReference>
<keyword evidence="14" id="KW-0325">Glycoprotein</keyword>
<evidence type="ECO:0000256" key="11">
    <source>
        <dbReference type="ARBA" id="ARBA00022801"/>
    </source>
</evidence>
<dbReference type="EnsemblPlants" id="evm.model.02.2692">
    <property type="protein sequence ID" value="cds.evm.model.02.2692"/>
    <property type="gene ID" value="evm.TU.02.2692"/>
</dbReference>
<comment type="similarity">
    <text evidence="3 16">Belongs to the peptidase S8 family.</text>
</comment>
<evidence type="ECO:0000259" key="17">
    <source>
        <dbReference type="SMART" id="SM00647"/>
    </source>
</evidence>
<dbReference type="FunFam" id="3.40.50.200:FF:000006">
    <property type="entry name" value="Subtilisin-like protease SBT1.5"/>
    <property type="match status" value="1"/>
</dbReference>
<keyword evidence="13" id="KW-0862">Zinc</keyword>
<evidence type="ECO:0000256" key="15">
    <source>
        <dbReference type="PIRSR" id="PIRSR615500-1"/>
    </source>
</evidence>